<feature type="domain" description="Smr" evidence="1">
    <location>
        <begin position="94"/>
        <end position="157"/>
    </location>
</feature>
<evidence type="ECO:0000313" key="3">
    <source>
        <dbReference type="Proteomes" id="UP000254808"/>
    </source>
</evidence>
<gene>
    <name evidence="2" type="ORF">CYPRO_2602</name>
</gene>
<dbReference type="KEGG" id="cprv:CYPRO_2602"/>
<dbReference type="AlphaFoldDB" id="A0A345UMZ2"/>
<dbReference type="Pfam" id="PF01713">
    <property type="entry name" value="Smr"/>
    <property type="match status" value="1"/>
</dbReference>
<dbReference type="SUPFAM" id="SSF160443">
    <property type="entry name" value="SMR domain-like"/>
    <property type="match status" value="1"/>
</dbReference>
<proteinExistence type="predicted"/>
<organism evidence="2 3">
    <name type="scientific">Cyclonatronum proteinivorum</name>
    <dbReference type="NCBI Taxonomy" id="1457365"/>
    <lineage>
        <taxon>Bacteria</taxon>
        <taxon>Pseudomonadati</taxon>
        <taxon>Balneolota</taxon>
        <taxon>Balneolia</taxon>
        <taxon>Balneolales</taxon>
        <taxon>Cyclonatronaceae</taxon>
        <taxon>Cyclonatronum</taxon>
    </lineage>
</organism>
<name>A0A345UMZ2_9BACT</name>
<dbReference type="InterPro" id="IPR036063">
    <property type="entry name" value="Smr_dom_sf"/>
</dbReference>
<reference evidence="2 3" key="1">
    <citation type="submission" date="2018-03" db="EMBL/GenBank/DDBJ databases">
        <title>Phenotypic and genomic properties of Cyclonatronum proteinivorum gen. nov., sp. nov., a haloalkaliphilic bacteroidete from soda lakes possessing Na+-translocating rhodopsin.</title>
        <authorList>
            <person name="Toshchakov S.V."/>
            <person name="Korzhenkov A."/>
            <person name="Samarov N.I."/>
            <person name="Kublanov I.V."/>
            <person name="Muntyan M.S."/>
            <person name="Sorokin D.Y."/>
        </authorList>
    </citation>
    <scope>NUCLEOTIDE SEQUENCE [LARGE SCALE GENOMIC DNA]</scope>
    <source>
        <strain evidence="2 3">Omega</strain>
    </source>
</reference>
<protein>
    <submittedName>
        <fullName evidence="2">Smr domain-containing protein</fullName>
    </submittedName>
</protein>
<evidence type="ECO:0000313" key="2">
    <source>
        <dbReference type="EMBL" id="AXJ01844.1"/>
    </source>
</evidence>
<evidence type="ECO:0000259" key="1">
    <source>
        <dbReference type="PROSITE" id="PS50828"/>
    </source>
</evidence>
<dbReference type="Gene3D" id="3.30.1370.110">
    <property type="match status" value="1"/>
</dbReference>
<dbReference type="PROSITE" id="PS50828">
    <property type="entry name" value="SMR"/>
    <property type="match status" value="1"/>
</dbReference>
<accession>A0A345UMZ2</accession>
<sequence>MSYLVFIKLTGNPDTGRYAKAGNYVSDKISASYTIFHSIAELRLPHVGYHSKTDLPVRTGKRISIVNPKSPERFMAKLKLDLHEIYNKGHLIDRALEEIIEEAVSRKIRLVEIIPGKGSGQLKKKVIRFLQQKHIKPYYHRMEKDSKNFGRLFVHFRF</sequence>
<keyword evidence="3" id="KW-1185">Reference proteome</keyword>
<dbReference type="Proteomes" id="UP000254808">
    <property type="component" value="Chromosome"/>
</dbReference>
<dbReference type="EMBL" id="CP027806">
    <property type="protein sequence ID" value="AXJ01844.1"/>
    <property type="molecule type" value="Genomic_DNA"/>
</dbReference>
<dbReference type="InterPro" id="IPR002625">
    <property type="entry name" value="Smr_dom"/>
</dbReference>